<dbReference type="InterPro" id="IPR036065">
    <property type="entry name" value="BolA-like_sf"/>
</dbReference>
<dbReference type="PANTHER" id="PTHR46230:SF7">
    <property type="entry name" value="BOLA-LIKE PROTEIN 1"/>
    <property type="match status" value="1"/>
</dbReference>
<proteinExistence type="inferred from homology"/>
<evidence type="ECO:0000256" key="1">
    <source>
        <dbReference type="RuleBase" id="RU003860"/>
    </source>
</evidence>
<dbReference type="SUPFAM" id="SSF82657">
    <property type="entry name" value="BolA-like"/>
    <property type="match status" value="1"/>
</dbReference>
<reference evidence="2 3" key="1">
    <citation type="submission" date="2006-11" db="EMBL/GenBank/DDBJ databases">
        <authorList>
            <person name="Giovannoni S."/>
            <person name="Vergin K."/>
            <person name="Ferriera S."/>
            <person name="Johnson J."/>
            <person name="Kravitz S."/>
            <person name="Beeson K."/>
            <person name="Sutton G."/>
            <person name="Rogers Y.-H."/>
            <person name="Friedman R."/>
            <person name="Frazier M."/>
            <person name="Venter J.C."/>
        </authorList>
    </citation>
    <scope>NUCLEOTIDE SEQUENCE [LARGE SCALE GENOMIC DNA]</scope>
    <source>
        <strain evidence="2 3">HTCC2181</strain>
    </source>
</reference>
<dbReference type="PIRSF" id="PIRSF003113">
    <property type="entry name" value="BolA"/>
    <property type="match status" value="1"/>
</dbReference>
<dbReference type="OrthoDB" id="5296536at2"/>
<dbReference type="AlphaFoldDB" id="A0P7N4"/>
<comment type="caution">
    <text evidence="2">The sequence shown here is derived from an EMBL/GenBank/DDBJ whole genome shotgun (WGS) entry which is preliminary data.</text>
</comment>
<dbReference type="Pfam" id="PF01722">
    <property type="entry name" value="BolA"/>
    <property type="match status" value="1"/>
</dbReference>
<keyword evidence="3" id="KW-1185">Reference proteome</keyword>
<evidence type="ECO:0000313" key="3">
    <source>
        <dbReference type="Proteomes" id="UP000054262"/>
    </source>
</evidence>
<dbReference type="EMBL" id="AAUX01000001">
    <property type="protein sequence ID" value="EAV47544.1"/>
    <property type="molecule type" value="Genomic_DNA"/>
</dbReference>
<name>A0P7N4_9PROT</name>
<dbReference type="Proteomes" id="UP000054262">
    <property type="component" value="Unassembled WGS sequence"/>
</dbReference>
<sequence length="84" mass="9496">MIEKTIKDRLTFLNVTALEIVNESHLHHGHAGNNGGAHFNVLIKSPLFIGKTRMERHRMVYTALEDLIPQTIHALSIKTEVPDD</sequence>
<dbReference type="GO" id="GO:0016226">
    <property type="term" value="P:iron-sulfur cluster assembly"/>
    <property type="evidence" value="ECO:0007669"/>
    <property type="project" value="TreeGrafter"/>
</dbReference>
<evidence type="ECO:0000313" key="2">
    <source>
        <dbReference type="EMBL" id="EAV47544.1"/>
    </source>
</evidence>
<protein>
    <submittedName>
        <fullName evidence="2">BolA-like protein</fullName>
    </submittedName>
</protein>
<dbReference type="Gene3D" id="3.30.300.90">
    <property type="entry name" value="BolA-like"/>
    <property type="match status" value="1"/>
</dbReference>
<gene>
    <name evidence="2" type="ORF">MB2181_05685</name>
</gene>
<dbReference type="PANTHER" id="PTHR46230">
    <property type="match status" value="1"/>
</dbReference>
<dbReference type="InterPro" id="IPR002634">
    <property type="entry name" value="BolA"/>
</dbReference>
<organism evidence="2 3">
    <name type="scientific">Methylophilales bacterium HTCC2181</name>
    <dbReference type="NCBI Taxonomy" id="383631"/>
    <lineage>
        <taxon>Bacteria</taxon>
        <taxon>Pseudomonadati</taxon>
        <taxon>Pseudomonadota</taxon>
        <taxon>Betaproteobacteria</taxon>
        <taxon>Nitrosomonadales</taxon>
        <taxon>OM43 clade</taxon>
    </lineage>
</organism>
<accession>A0P7N4</accession>
<comment type="similarity">
    <text evidence="1">Belongs to the BolA/IbaG family.</text>
</comment>